<organism evidence="1 2">
    <name type="scientific">Smallanthus sonchifolius</name>
    <dbReference type="NCBI Taxonomy" id="185202"/>
    <lineage>
        <taxon>Eukaryota</taxon>
        <taxon>Viridiplantae</taxon>
        <taxon>Streptophyta</taxon>
        <taxon>Embryophyta</taxon>
        <taxon>Tracheophyta</taxon>
        <taxon>Spermatophyta</taxon>
        <taxon>Magnoliopsida</taxon>
        <taxon>eudicotyledons</taxon>
        <taxon>Gunneridae</taxon>
        <taxon>Pentapetalae</taxon>
        <taxon>asterids</taxon>
        <taxon>campanulids</taxon>
        <taxon>Asterales</taxon>
        <taxon>Asteraceae</taxon>
        <taxon>Asteroideae</taxon>
        <taxon>Heliantheae alliance</taxon>
        <taxon>Millerieae</taxon>
        <taxon>Smallanthus</taxon>
    </lineage>
</organism>
<gene>
    <name evidence="1" type="ORF">L1987_07383</name>
</gene>
<protein>
    <submittedName>
        <fullName evidence="1">Uncharacterized protein</fullName>
    </submittedName>
</protein>
<comment type="caution">
    <text evidence="1">The sequence shown here is derived from an EMBL/GenBank/DDBJ whole genome shotgun (WGS) entry which is preliminary data.</text>
</comment>
<dbReference type="EMBL" id="CM042019">
    <property type="protein sequence ID" value="KAI3825762.1"/>
    <property type="molecule type" value="Genomic_DNA"/>
</dbReference>
<name>A0ACB9K0I1_9ASTR</name>
<reference evidence="1 2" key="2">
    <citation type="journal article" date="2022" name="Mol. Ecol. Resour.">
        <title>The genomes of chicory, endive, great burdock and yacon provide insights into Asteraceae paleo-polyploidization history and plant inulin production.</title>
        <authorList>
            <person name="Fan W."/>
            <person name="Wang S."/>
            <person name="Wang H."/>
            <person name="Wang A."/>
            <person name="Jiang F."/>
            <person name="Liu H."/>
            <person name="Zhao H."/>
            <person name="Xu D."/>
            <person name="Zhang Y."/>
        </authorList>
    </citation>
    <scope>NUCLEOTIDE SEQUENCE [LARGE SCALE GENOMIC DNA]</scope>
    <source>
        <strain evidence="2">cv. Yunnan</strain>
        <tissue evidence="1">Leaves</tissue>
    </source>
</reference>
<keyword evidence="2" id="KW-1185">Reference proteome</keyword>
<dbReference type="Proteomes" id="UP001056120">
    <property type="component" value="Linkage Group LG02"/>
</dbReference>
<sequence>MQQRLLTNLSPSLELHCLVWIRFGGASTLISPSIIFKCLSNHFSTKVVRYEIAIVPAFKGLMGWPGF</sequence>
<reference evidence="2" key="1">
    <citation type="journal article" date="2022" name="Mol. Ecol. Resour.">
        <title>The genomes of chicory, endive, great burdock and yacon provide insights into Asteraceae palaeo-polyploidization history and plant inulin production.</title>
        <authorList>
            <person name="Fan W."/>
            <person name="Wang S."/>
            <person name="Wang H."/>
            <person name="Wang A."/>
            <person name="Jiang F."/>
            <person name="Liu H."/>
            <person name="Zhao H."/>
            <person name="Xu D."/>
            <person name="Zhang Y."/>
        </authorList>
    </citation>
    <scope>NUCLEOTIDE SEQUENCE [LARGE SCALE GENOMIC DNA]</scope>
    <source>
        <strain evidence="2">cv. Yunnan</strain>
    </source>
</reference>
<accession>A0ACB9K0I1</accession>
<proteinExistence type="predicted"/>
<evidence type="ECO:0000313" key="1">
    <source>
        <dbReference type="EMBL" id="KAI3825762.1"/>
    </source>
</evidence>
<evidence type="ECO:0000313" key="2">
    <source>
        <dbReference type="Proteomes" id="UP001056120"/>
    </source>
</evidence>